<dbReference type="InterPro" id="IPR003439">
    <property type="entry name" value="ABC_transporter-like_ATP-bd"/>
</dbReference>
<evidence type="ECO:0000256" key="4">
    <source>
        <dbReference type="ARBA" id="ARBA00022741"/>
    </source>
</evidence>
<protein>
    <submittedName>
        <fullName evidence="11">ABC transporter ATP-binding protein</fullName>
    </submittedName>
</protein>
<keyword evidence="3" id="KW-0410">Iron transport</keyword>
<dbReference type="PANTHER" id="PTHR42781:SF4">
    <property type="entry name" value="SPERMIDINE_PUTRESCINE IMPORT ATP-BINDING PROTEIN POTA"/>
    <property type="match status" value="1"/>
</dbReference>
<dbReference type="GO" id="GO:0005524">
    <property type="term" value="F:ATP binding"/>
    <property type="evidence" value="ECO:0007669"/>
    <property type="project" value="UniProtKB-KW"/>
</dbReference>
<accession>A0A5R8KG75</accession>
<evidence type="ECO:0000259" key="10">
    <source>
        <dbReference type="PROSITE" id="PS50893"/>
    </source>
</evidence>
<keyword evidence="6" id="KW-0408">Iron</keyword>
<dbReference type="GO" id="GO:0016020">
    <property type="term" value="C:membrane"/>
    <property type="evidence" value="ECO:0007669"/>
    <property type="project" value="InterPro"/>
</dbReference>
<dbReference type="InterPro" id="IPR017871">
    <property type="entry name" value="ABC_transporter-like_CS"/>
</dbReference>
<keyword evidence="5 11" id="KW-0067">ATP-binding</keyword>
<dbReference type="AlphaFoldDB" id="A0A5R8KG75"/>
<evidence type="ECO:0000313" key="12">
    <source>
        <dbReference type="Proteomes" id="UP000306196"/>
    </source>
</evidence>
<dbReference type="PANTHER" id="PTHR42781">
    <property type="entry name" value="SPERMIDINE/PUTRESCINE IMPORT ATP-BINDING PROTEIN POTA"/>
    <property type="match status" value="1"/>
</dbReference>
<dbReference type="PROSITE" id="PS00211">
    <property type="entry name" value="ABC_TRANSPORTER_1"/>
    <property type="match status" value="1"/>
</dbReference>
<evidence type="ECO:0000256" key="1">
    <source>
        <dbReference type="ARBA" id="ARBA00022448"/>
    </source>
</evidence>
<name>A0A5R8KG75_9BACT</name>
<evidence type="ECO:0000256" key="8">
    <source>
        <dbReference type="ARBA" id="ARBA00023136"/>
    </source>
</evidence>
<comment type="caution">
    <text evidence="11">The sequence shown here is derived from an EMBL/GenBank/DDBJ whole genome shotgun (WGS) entry which is preliminary data.</text>
</comment>
<evidence type="ECO:0000256" key="6">
    <source>
        <dbReference type="ARBA" id="ARBA00023004"/>
    </source>
</evidence>
<dbReference type="SMART" id="SM00382">
    <property type="entry name" value="AAA"/>
    <property type="match status" value="1"/>
</dbReference>
<dbReference type="EMBL" id="VAUV01000005">
    <property type="protein sequence ID" value="TLD71308.1"/>
    <property type="molecule type" value="Genomic_DNA"/>
</dbReference>
<evidence type="ECO:0000256" key="9">
    <source>
        <dbReference type="SAM" id="MobiDB-lite"/>
    </source>
</evidence>
<sequence>MSQRSPSFMPTTPPASSSAPYLQADQLGKFYGENRVLNGISFSLERGKCLALLGPSGCGKSTLLNILAGLLPADEGRVLLDGKVIEEAVTGVSLPAQHRRFSVVFQDLSLWPHMTVAENVGFGLDNQRLADDEKHRRVDEALKRVEIYPLRHRHPATLSGGQQQRVAIARAIVVEPSVLLMDEPLAALDANLRETMRDEIAGLIRRLNITTIYVTHDHTEALTIAHQVAVMNEGNIEQIAAPRKIYDEPATTFVASFLGSANAFLYTYEMQALQNSSGEALFPPRPVSTQHCYLMVRREHVRIIPVGQADEFPIEDLIQWKATCVKNTFSGERYEVQAVTAKGEVFRGFTREPLPLDQPVLVEFDPRQVMLVEK</sequence>
<dbReference type="Pfam" id="PF00005">
    <property type="entry name" value="ABC_tran"/>
    <property type="match status" value="1"/>
</dbReference>
<feature type="region of interest" description="Disordered" evidence="9">
    <location>
        <begin position="1"/>
        <end position="20"/>
    </location>
</feature>
<feature type="domain" description="ABC transporter" evidence="10">
    <location>
        <begin position="22"/>
        <end position="258"/>
    </location>
</feature>
<keyword evidence="7" id="KW-0406">Ion transport</keyword>
<gene>
    <name evidence="11" type="ORF">FEM03_07195</name>
</gene>
<keyword evidence="4" id="KW-0547">Nucleotide-binding</keyword>
<dbReference type="InterPro" id="IPR003593">
    <property type="entry name" value="AAA+_ATPase"/>
</dbReference>
<proteinExistence type="predicted"/>
<keyword evidence="12" id="KW-1185">Reference proteome</keyword>
<dbReference type="Gene3D" id="3.40.50.300">
    <property type="entry name" value="P-loop containing nucleotide triphosphate hydrolases"/>
    <property type="match status" value="1"/>
</dbReference>
<dbReference type="InterPro" id="IPR027417">
    <property type="entry name" value="P-loop_NTPase"/>
</dbReference>
<dbReference type="Gene3D" id="2.40.50.100">
    <property type="match status" value="1"/>
</dbReference>
<keyword evidence="8" id="KW-0472">Membrane</keyword>
<dbReference type="GO" id="GO:0016887">
    <property type="term" value="F:ATP hydrolysis activity"/>
    <property type="evidence" value="ECO:0007669"/>
    <property type="project" value="InterPro"/>
</dbReference>
<dbReference type="GO" id="GO:0015697">
    <property type="term" value="P:quaternary ammonium group transport"/>
    <property type="evidence" value="ECO:0007669"/>
    <property type="project" value="UniProtKB-ARBA"/>
</dbReference>
<evidence type="ECO:0000256" key="3">
    <source>
        <dbReference type="ARBA" id="ARBA00022496"/>
    </source>
</evidence>
<evidence type="ECO:0000313" key="11">
    <source>
        <dbReference type="EMBL" id="TLD71308.1"/>
    </source>
</evidence>
<dbReference type="InterPro" id="IPR015853">
    <property type="entry name" value="ABC_transpr_FbpC"/>
</dbReference>
<dbReference type="SUPFAM" id="SSF52540">
    <property type="entry name" value="P-loop containing nucleoside triphosphate hydrolases"/>
    <property type="match status" value="1"/>
</dbReference>
<dbReference type="FunFam" id="3.40.50.300:FF:000425">
    <property type="entry name" value="Probable ABC transporter, ATP-binding subunit"/>
    <property type="match status" value="1"/>
</dbReference>
<dbReference type="PROSITE" id="PS50893">
    <property type="entry name" value="ABC_TRANSPORTER_2"/>
    <property type="match status" value="1"/>
</dbReference>
<dbReference type="CDD" id="cd03259">
    <property type="entry name" value="ABC_Carb_Solutes_like"/>
    <property type="match status" value="1"/>
</dbReference>
<keyword evidence="1" id="KW-0813">Transport</keyword>
<reference evidence="11 12" key="1">
    <citation type="submission" date="2019-05" db="EMBL/GenBank/DDBJ databases">
        <title>Verrucobacter flavum gen. nov., sp. nov. a new member of the family Verrucomicrobiaceae.</title>
        <authorList>
            <person name="Szuroczki S."/>
            <person name="Abbaszade G."/>
            <person name="Szabo A."/>
            <person name="Felfoldi T."/>
            <person name="Schumann P."/>
            <person name="Boka K."/>
            <person name="Keki Z."/>
            <person name="Toumi M."/>
            <person name="Toth E."/>
        </authorList>
    </citation>
    <scope>NUCLEOTIDE SEQUENCE [LARGE SCALE GENOMIC DNA]</scope>
    <source>
        <strain evidence="11 12">MG-N-17</strain>
    </source>
</reference>
<dbReference type="GO" id="GO:0015408">
    <property type="term" value="F:ABC-type ferric iron transporter activity"/>
    <property type="evidence" value="ECO:0007669"/>
    <property type="project" value="InterPro"/>
</dbReference>
<keyword evidence="2" id="KW-1003">Cell membrane</keyword>
<evidence type="ECO:0000256" key="5">
    <source>
        <dbReference type="ARBA" id="ARBA00022840"/>
    </source>
</evidence>
<evidence type="ECO:0000256" key="7">
    <source>
        <dbReference type="ARBA" id="ARBA00023065"/>
    </source>
</evidence>
<evidence type="ECO:0000256" key="2">
    <source>
        <dbReference type="ARBA" id="ARBA00022475"/>
    </source>
</evidence>
<dbReference type="OrthoDB" id="9802264at2"/>
<organism evidence="11 12">
    <name type="scientific">Phragmitibacter flavus</name>
    <dbReference type="NCBI Taxonomy" id="2576071"/>
    <lineage>
        <taxon>Bacteria</taxon>
        <taxon>Pseudomonadati</taxon>
        <taxon>Verrucomicrobiota</taxon>
        <taxon>Verrucomicrobiia</taxon>
        <taxon>Verrucomicrobiales</taxon>
        <taxon>Verrucomicrobiaceae</taxon>
        <taxon>Phragmitibacter</taxon>
    </lineage>
</organism>
<dbReference type="Proteomes" id="UP000306196">
    <property type="component" value="Unassembled WGS sequence"/>
</dbReference>
<dbReference type="InterPro" id="IPR050093">
    <property type="entry name" value="ABC_SmlMolc_Importer"/>
</dbReference>